<evidence type="ECO:0000256" key="9">
    <source>
        <dbReference type="SAM" id="Phobius"/>
    </source>
</evidence>
<evidence type="ECO:0000256" key="8">
    <source>
        <dbReference type="SAM" id="MobiDB-lite"/>
    </source>
</evidence>
<dbReference type="AlphaFoldDB" id="A0A147BJ91"/>
<organism evidence="11">
    <name type="scientific">Ixodes ricinus</name>
    <name type="common">Common tick</name>
    <name type="synonym">Acarus ricinus</name>
    <dbReference type="NCBI Taxonomy" id="34613"/>
    <lineage>
        <taxon>Eukaryota</taxon>
        <taxon>Metazoa</taxon>
        <taxon>Ecdysozoa</taxon>
        <taxon>Arthropoda</taxon>
        <taxon>Chelicerata</taxon>
        <taxon>Arachnida</taxon>
        <taxon>Acari</taxon>
        <taxon>Parasitiformes</taxon>
        <taxon>Ixodida</taxon>
        <taxon>Ixodoidea</taxon>
        <taxon>Ixodidae</taxon>
        <taxon>Ixodinae</taxon>
        <taxon>Ixodes</taxon>
    </lineage>
</organism>
<dbReference type="EMBL" id="GEGO01004610">
    <property type="protein sequence ID" value="JAR90794.1"/>
    <property type="molecule type" value="Transcribed_RNA"/>
</dbReference>
<keyword evidence="7" id="KW-0325">Glycoprotein</keyword>
<reference evidence="11" key="1">
    <citation type="journal article" date="2018" name="PLoS Negl. Trop. Dis.">
        <title>Sialome diversity of ticks revealed by RNAseq of single tick salivary glands.</title>
        <authorList>
            <person name="Perner J."/>
            <person name="Kropackova S."/>
            <person name="Kopacek P."/>
            <person name="Ribeiro J.M."/>
        </authorList>
    </citation>
    <scope>NUCLEOTIDE SEQUENCE</scope>
    <source>
        <strain evidence="11">Siblings of single egg batch collected in Ceske Budejovice</strain>
        <tissue evidence="11">Salivary glands</tissue>
    </source>
</reference>
<evidence type="ECO:0000313" key="11">
    <source>
        <dbReference type="EMBL" id="JAR90794.1"/>
    </source>
</evidence>
<evidence type="ECO:0000256" key="1">
    <source>
        <dbReference type="ARBA" id="ARBA00004651"/>
    </source>
</evidence>
<dbReference type="Gene3D" id="1.20.1640.10">
    <property type="entry name" value="Multidrug efflux transporter AcrB transmembrane domain"/>
    <property type="match status" value="2"/>
</dbReference>
<dbReference type="InterPro" id="IPR000731">
    <property type="entry name" value="SSD"/>
</dbReference>
<feature type="transmembrane region" description="Helical" evidence="9">
    <location>
        <begin position="271"/>
        <end position="294"/>
    </location>
</feature>
<dbReference type="PANTHER" id="PTHR10796">
    <property type="entry name" value="PATCHED-RELATED"/>
    <property type="match status" value="1"/>
</dbReference>
<dbReference type="PROSITE" id="PS50156">
    <property type="entry name" value="SSD"/>
    <property type="match status" value="1"/>
</dbReference>
<evidence type="ECO:0000256" key="3">
    <source>
        <dbReference type="ARBA" id="ARBA00022475"/>
    </source>
</evidence>
<dbReference type="GO" id="GO:0005886">
    <property type="term" value="C:plasma membrane"/>
    <property type="evidence" value="ECO:0007669"/>
    <property type="project" value="UniProtKB-SubCell"/>
</dbReference>
<feature type="transmembrane region" description="Helical" evidence="9">
    <location>
        <begin position="345"/>
        <end position="365"/>
    </location>
</feature>
<dbReference type="SUPFAM" id="SSF82866">
    <property type="entry name" value="Multidrug efflux transporter AcrB transmembrane domain"/>
    <property type="match status" value="2"/>
</dbReference>
<dbReference type="FunFam" id="1.20.1640.10:FF:000013">
    <property type="entry name" value="PaTched Related family"/>
    <property type="match status" value="1"/>
</dbReference>
<comment type="similarity">
    <text evidence="2">Belongs to the patched family.</text>
</comment>
<feature type="transmembrane region" description="Helical" evidence="9">
    <location>
        <begin position="707"/>
        <end position="727"/>
    </location>
</feature>
<feature type="region of interest" description="Disordered" evidence="8">
    <location>
        <begin position="955"/>
        <end position="984"/>
    </location>
</feature>
<feature type="transmembrane region" description="Helical" evidence="9">
    <location>
        <begin position="779"/>
        <end position="803"/>
    </location>
</feature>
<name>A0A147BJ91_IXORI</name>
<accession>A0A147BJ91</accession>
<keyword evidence="3" id="KW-1003">Cell membrane</keyword>
<comment type="subcellular location">
    <subcellularLocation>
        <location evidence="1">Cell membrane</location>
        <topology evidence="1">Multi-pass membrane protein</topology>
    </subcellularLocation>
</comment>
<evidence type="ECO:0000256" key="6">
    <source>
        <dbReference type="ARBA" id="ARBA00023136"/>
    </source>
</evidence>
<proteinExistence type="inferred from homology"/>
<feature type="transmembrane region" description="Helical" evidence="9">
    <location>
        <begin position="300"/>
        <end position="325"/>
    </location>
</feature>
<feature type="domain" description="SSD" evidence="10">
    <location>
        <begin position="242"/>
        <end position="399"/>
    </location>
</feature>
<dbReference type="InterPro" id="IPR051697">
    <property type="entry name" value="Patched_domain-protein"/>
</dbReference>
<evidence type="ECO:0000256" key="7">
    <source>
        <dbReference type="ARBA" id="ARBA00023180"/>
    </source>
</evidence>
<feature type="transmembrane region" description="Helical" evidence="9">
    <location>
        <begin position="245"/>
        <end position="264"/>
    </location>
</feature>
<evidence type="ECO:0000259" key="10">
    <source>
        <dbReference type="PROSITE" id="PS50156"/>
    </source>
</evidence>
<dbReference type="Pfam" id="PF02460">
    <property type="entry name" value="Patched"/>
    <property type="match status" value="1"/>
</dbReference>
<dbReference type="InterPro" id="IPR003392">
    <property type="entry name" value="PTHD_SSD"/>
</dbReference>
<evidence type="ECO:0000256" key="5">
    <source>
        <dbReference type="ARBA" id="ARBA00022989"/>
    </source>
</evidence>
<feature type="transmembrane region" description="Helical" evidence="9">
    <location>
        <begin position="371"/>
        <end position="399"/>
    </location>
</feature>
<feature type="transmembrane region" description="Helical" evidence="9">
    <location>
        <begin position="463"/>
        <end position="488"/>
    </location>
</feature>
<protein>
    <submittedName>
        <fullName evidence="11">Putative patched family</fullName>
    </submittedName>
</protein>
<evidence type="ECO:0000256" key="2">
    <source>
        <dbReference type="ARBA" id="ARBA00005585"/>
    </source>
</evidence>
<keyword evidence="5 9" id="KW-1133">Transmembrane helix</keyword>
<keyword evidence="6 9" id="KW-0472">Membrane</keyword>
<feature type="transmembrane region" description="Helical" evidence="9">
    <location>
        <begin position="682"/>
        <end position="700"/>
    </location>
</feature>
<feature type="transmembrane region" description="Helical" evidence="9">
    <location>
        <begin position="733"/>
        <end position="758"/>
    </location>
</feature>
<keyword evidence="4 9" id="KW-0812">Transmembrane</keyword>
<evidence type="ECO:0000256" key="4">
    <source>
        <dbReference type="ARBA" id="ARBA00022692"/>
    </source>
</evidence>
<dbReference type="PANTHER" id="PTHR10796:SF92">
    <property type="entry name" value="PATCHED-RELATED, ISOFORM A"/>
    <property type="match status" value="1"/>
</dbReference>
<sequence length="984" mass="111794">AKYPGYFIIVPLLVAMCLATGIQRMIYVDDPEYLFSPVNGRSHDERRVVEALFPQNTSYNFDIGRQTKPEKFGRLIVVTKNGKNLLSRKVWDEIIMLDQIIKNMTVLWDDDIWTYEQICARNGRPCYPNDMLDFYPYIDQIENGTFKLEYPLRIDRTRQKVYFTGALMGGIETDSDGFIKSAEAMAMFYYLDTSSRKANLRSQAWEYAFLDLMESLELEHVKLAWFTSRSLAEELEKNTTTVTPFFSITVVIMLAFTVTTCLMADAVRSKPWLGILGCVSAAVSVIAGFGLVIYLGLEFIGINMAAPFLMLGIGMDDTFVLLAAWRRTNPRKSVVDRMGETYREAAVSITITSLTNFISFCIGAITPFPSVKIFCIYTAVAVLFTYIYQITFFGGCMALSGYAERRNLHGLLCFPTMPKSQASGRSWLFKTLCTGGVNPNDPDNPVDNREHAMMTFFRDTWGGILSIFPVKIFVILVFLVYLAIGLWGCTQVKEGLERYKLAMDTSYARDFFNTDDKYFRRYPLRIHVVMNKTMEYWKPDVYDKLEEIMQTFENSSFVQNNELTECWFREYRKQTQDGPFKGYFAQFDLSDPHDYIQGLRFMLRFAPFSTFEKDIKFNENYTSIVASRCIIQATNISDANLEKDMVLDLRRIADSYPDHHITVFHTLFVFFDQFILVRETSIQSIGVAAAVMMVIALIFIPSVSCALWVAFSICSIEIGVIGYMTLWNVNLDSISMINLIMCIGFSVDYSAHISYAYLSSDGLTANDKMKSALHSLGMPIFQGSVSTILGIAILAFAPSYIFLTFFKTVFLVILFGALHGILLLPVLLSLSDSFCKKNKKAIVTHPFFVPPHPSANCKTPPVIITTDNYNSLSVVAKDVKRKLSGELNQEDAWNSGRDMPPNDSSKNLLTNLTNYSTFQERGEQVNPAFLPDEDEEKDVVPGRIAPPYWPAKVQPEERCLHRRHSSNDVKATPLRLSKQYSVPS</sequence>
<feature type="transmembrane region" description="Helical" evidence="9">
    <location>
        <begin position="7"/>
        <end position="27"/>
    </location>
</feature>
<feature type="transmembrane region" description="Helical" evidence="9">
    <location>
        <begin position="809"/>
        <end position="830"/>
    </location>
</feature>
<feature type="non-terminal residue" evidence="11">
    <location>
        <position position="1"/>
    </location>
</feature>